<dbReference type="InterPro" id="IPR029052">
    <property type="entry name" value="Metallo-depent_PP-like"/>
</dbReference>
<dbReference type="PIRSF" id="PIRSF000887">
    <property type="entry name" value="Pesterase_MJ0037"/>
    <property type="match status" value="1"/>
</dbReference>
<dbReference type="InterPro" id="IPR024173">
    <property type="entry name" value="Pesterase_MJ0037-like"/>
</dbReference>
<accession>A0A9E7RTR0</accession>
<gene>
    <name evidence="3" type="ORF">N5910_01755</name>
    <name evidence="2" type="ORF">U2150_05765</name>
</gene>
<dbReference type="PANTHER" id="PTHR39323">
    <property type="entry name" value="BLR1149 PROTEIN"/>
    <property type="match status" value="1"/>
</dbReference>
<feature type="domain" description="Calcineurin-like phosphoesterase" evidence="1">
    <location>
        <begin position="23"/>
        <end position="140"/>
    </location>
</feature>
<keyword evidence="4" id="KW-1185">Reference proteome</keyword>
<dbReference type="Gene3D" id="3.60.21.10">
    <property type="match status" value="1"/>
</dbReference>
<dbReference type="GO" id="GO:0016787">
    <property type="term" value="F:hydrolase activity"/>
    <property type="evidence" value="ECO:0007669"/>
    <property type="project" value="InterPro"/>
</dbReference>
<dbReference type="KEGG" id="mwo:MWSIV6_0335"/>
<dbReference type="InterPro" id="IPR004376">
    <property type="entry name" value="Pesterase_MJ0037"/>
</dbReference>
<protein>
    <submittedName>
        <fullName evidence="3">Metallophosphoesterase</fullName>
    </submittedName>
</protein>
<dbReference type="GeneID" id="75105937"/>
<dbReference type="SUPFAM" id="SSF56300">
    <property type="entry name" value="Metallo-dependent phosphatases"/>
    <property type="match status" value="1"/>
</dbReference>
<dbReference type="EMBL" id="CP104550">
    <property type="protein sequence ID" value="UXH32049.1"/>
    <property type="molecule type" value="Genomic_DNA"/>
</dbReference>
<dbReference type="SMR" id="A0A9E7RTR0"/>
<dbReference type="GeneID" id="58977996"/>
<organism evidence="3">
    <name type="scientific">Methanothermobacter wolfeii</name>
    <name type="common">Methanobacterium wolfei</name>
    <dbReference type="NCBI Taxonomy" id="145261"/>
    <lineage>
        <taxon>Archaea</taxon>
        <taxon>Methanobacteriati</taxon>
        <taxon>Methanobacteriota</taxon>
        <taxon>Methanomada group</taxon>
        <taxon>Methanobacteria</taxon>
        <taxon>Methanobacteriales</taxon>
        <taxon>Methanobacteriaceae</taxon>
        <taxon>Methanothermobacter</taxon>
    </lineage>
</organism>
<proteinExistence type="predicted"/>
<evidence type="ECO:0000313" key="4">
    <source>
        <dbReference type="Proteomes" id="UP001369247"/>
    </source>
</evidence>
<dbReference type="InterPro" id="IPR004843">
    <property type="entry name" value="Calcineurin-like_PHP"/>
</dbReference>
<dbReference type="Pfam" id="PF00149">
    <property type="entry name" value="Metallophos"/>
    <property type="match status" value="1"/>
</dbReference>
<dbReference type="CDD" id="cd07391">
    <property type="entry name" value="MPP_PF1019"/>
    <property type="match status" value="1"/>
</dbReference>
<evidence type="ECO:0000313" key="3">
    <source>
        <dbReference type="EMBL" id="UXH32049.1"/>
    </source>
</evidence>
<evidence type="ECO:0000313" key="2">
    <source>
        <dbReference type="EMBL" id="MEJ8542994.1"/>
    </source>
</evidence>
<dbReference type="AlphaFoldDB" id="A0A9E7RTR0"/>
<name>A0A9E7RTR0_METWO</name>
<reference evidence="2 4" key="2">
    <citation type="submission" date="2023-12" db="EMBL/GenBank/DDBJ databases">
        <title>Phenotypic and Genomic Characterization of Methanothermobacter wolfeii Strain BSEL, a CO2-Capturing Archaeon with Minimal Nutrient Requirements.</title>
        <authorList>
            <person name="Ale Enriquez F."/>
            <person name="Ahring B.K."/>
        </authorList>
    </citation>
    <scope>NUCLEOTIDE SEQUENCE [LARGE SCALE GENOMIC DNA]</scope>
    <source>
        <strain evidence="2 4">BSEL-1</strain>
    </source>
</reference>
<evidence type="ECO:0000259" key="1">
    <source>
        <dbReference type="Pfam" id="PF00149"/>
    </source>
</evidence>
<reference evidence="3" key="1">
    <citation type="submission" date="2022-09" db="EMBL/GenBank/DDBJ databases">
        <title>Characterization of three MwoI isoschizomers from sequenced genome and metagenomes.</title>
        <authorList>
            <person name="Fomenkov A."/>
            <person name="Xu S.Y."/>
            <person name="Roberts R.J."/>
        </authorList>
    </citation>
    <scope>NUCLEOTIDE SEQUENCE</scope>
    <source>
        <strain evidence="3">DSM 2970</strain>
    </source>
</reference>
<dbReference type="RefSeq" id="WP_074358473.1">
    <property type="nucleotide sequence ID" value="NZ_CP104550.1"/>
</dbReference>
<dbReference type="NCBIfam" id="TIGR00024">
    <property type="entry name" value="SbcD_rel_arch"/>
    <property type="match status" value="1"/>
</dbReference>
<dbReference type="Proteomes" id="UP001065373">
    <property type="component" value="Chromosome"/>
</dbReference>
<dbReference type="PANTHER" id="PTHR39323:SF1">
    <property type="entry name" value="BLR1149 PROTEIN"/>
    <property type="match status" value="1"/>
</dbReference>
<sequence>MKGFPLDDGLEIFDLSLLIDDTMVIADLHLGYEQYLNQQGVMVPSFQFRKIIERIDLIQDISGAAEIVINGDLKHEFGKLSRQENREIARTLDHLQGNFRKITLIKGNHDPLIPHIPHTSNIRILETLEISGFLLTHGHIIPEPVGGDTVIIGHEHPCVGLRSGERIEKIKCFLKGPFRDKGLVVMPSFNFVTEGSDILHEAILSPFLREAGIQDFLVYGVEDFEVFEFGTVRDLMEFTASENRPSL</sequence>
<dbReference type="EMBL" id="JAXUHJ010000009">
    <property type="protein sequence ID" value="MEJ8542994.1"/>
    <property type="molecule type" value="Genomic_DNA"/>
</dbReference>
<dbReference type="Proteomes" id="UP001369247">
    <property type="component" value="Unassembled WGS sequence"/>
</dbReference>